<accession>A0A5N5GUQ4</accession>
<reference evidence="8 9" key="3">
    <citation type="submission" date="2019-11" db="EMBL/GenBank/DDBJ databases">
        <title>A de novo genome assembly of a pear dwarfing rootstock.</title>
        <authorList>
            <person name="Wang F."/>
            <person name="Wang J."/>
            <person name="Li S."/>
            <person name="Zhang Y."/>
            <person name="Fang M."/>
            <person name="Ma L."/>
            <person name="Zhao Y."/>
            <person name="Jiang S."/>
        </authorList>
    </citation>
    <scope>NUCLEOTIDE SEQUENCE [LARGE SCALE GENOMIC DNA]</scope>
    <source>
        <strain evidence="8">S2</strain>
        <tissue evidence="8">Leaf</tissue>
    </source>
</reference>
<dbReference type="GO" id="GO:0020037">
    <property type="term" value="F:heme binding"/>
    <property type="evidence" value="ECO:0007669"/>
    <property type="project" value="InterPro"/>
</dbReference>
<dbReference type="GO" id="GO:0016705">
    <property type="term" value="F:oxidoreductase activity, acting on paired donors, with incorporation or reduction of molecular oxygen"/>
    <property type="evidence" value="ECO:0007669"/>
    <property type="project" value="InterPro"/>
</dbReference>
<keyword evidence="9" id="KW-1185">Reference proteome</keyword>
<keyword evidence="4" id="KW-0479">Metal-binding</keyword>
<dbReference type="Gene3D" id="1.10.630.10">
    <property type="entry name" value="Cytochrome P450"/>
    <property type="match status" value="1"/>
</dbReference>
<dbReference type="GO" id="GO:0004497">
    <property type="term" value="F:monooxygenase activity"/>
    <property type="evidence" value="ECO:0007669"/>
    <property type="project" value="UniProtKB-KW"/>
</dbReference>
<evidence type="ECO:0000256" key="6">
    <source>
        <dbReference type="ARBA" id="ARBA00023004"/>
    </source>
</evidence>
<keyword evidence="3" id="KW-0349">Heme</keyword>
<keyword evidence="7" id="KW-0503">Monooxygenase</keyword>
<dbReference type="Pfam" id="PF00067">
    <property type="entry name" value="p450"/>
    <property type="match status" value="1"/>
</dbReference>
<sequence>MVFIKAWTIGRDPVLWDDPEEFKPERFVNSAVDFIGHDFELLPFGAGEEGLPWNLVCHGNY</sequence>
<dbReference type="InterPro" id="IPR002401">
    <property type="entry name" value="Cyt_P450_E_grp-I"/>
</dbReference>
<dbReference type="EMBL" id="SMOL01000401">
    <property type="protein sequence ID" value="KAB2618373.1"/>
    <property type="molecule type" value="Genomic_DNA"/>
</dbReference>
<dbReference type="InterPro" id="IPR036396">
    <property type="entry name" value="Cyt_P450_sf"/>
</dbReference>
<dbReference type="GO" id="GO:0005506">
    <property type="term" value="F:iron ion binding"/>
    <property type="evidence" value="ECO:0007669"/>
    <property type="project" value="InterPro"/>
</dbReference>
<reference evidence="8 9" key="1">
    <citation type="submission" date="2019-09" db="EMBL/GenBank/DDBJ databases">
        <authorList>
            <person name="Ou C."/>
        </authorList>
    </citation>
    <scope>NUCLEOTIDE SEQUENCE [LARGE SCALE GENOMIC DNA]</scope>
    <source>
        <strain evidence="8">S2</strain>
        <tissue evidence="8">Leaf</tissue>
    </source>
</reference>
<dbReference type="OrthoDB" id="1055148at2759"/>
<dbReference type="PANTHER" id="PTHR47944">
    <property type="entry name" value="CYTOCHROME P450 98A9"/>
    <property type="match status" value="1"/>
</dbReference>
<dbReference type="AlphaFoldDB" id="A0A5N5GUQ4"/>
<comment type="caution">
    <text evidence="8">The sequence shown here is derived from an EMBL/GenBank/DDBJ whole genome shotgun (WGS) entry which is preliminary data.</text>
</comment>
<evidence type="ECO:0000256" key="3">
    <source>
        <dbReference type="ARBA" id="ARBA00022617"/>
    </source>
</evidence>
<comment type="cofactor">
    <cofactor evidence="1">
        <name>heme</name>
        <dbReference type="ChEBI" id="CHEBI:30413"/>
    </cofactor>
</comment>
<dbReference type="GO" id="GO:0044550">
    <property type="term" value="P:secondary metabolite biosynthetic process"/>
    <property type="evidence" value="ECO:0007669"/>
    <property type="project" value="UniProtKB-ARBA"/>
</dbReference>
<dbReference type="Proteomes" id="UP000327157">
    <property type="component" value="Chromosome 15"/>
</dbReference>
<name>A0A5N5GUQ4_9ROSA</name>
<protein>
    <submittedName>
        <fullName evidence="8">Cytochrome P450 71A4-like</fullName>
    </submittedName>
</protein>
<dbReference type="SUPFAM" id="SSF48264">
    <property type="entry name" value="Cytochrome P450"/>
    <property type="match status" value="1"/>
</dbReference>
<gene>
    <name evidence="8" type="ORF">D8674_014242</name>
</gene>
<evidence type="ECO:0000256" key="5">
    <source>
        <dbReference type="ARBA" id="ARBA00023002"/>
    </source>
</evidence>
<keyword evidence="5" id="KW-0560">Oxidoreductase</keyword>
<evidence type="ECO:0000256" key="7">
    <source>
        <dbReference type="ARBA" id="ARBA00023033"/>
    </source>
</evidence>
<dbReference type="PANTHER" id="PTHR47944:SF4">
    <property type="entry name" value="OS09G0441700 PROTEIN"/>
    <property type="match status" value="1"/>
</dbReference>
<dbReference type="PRINTS" id="PR00463">
    <property type="entry name" value="EP450I"/>
</dbReference>
<keyword evidence="6" id="KW-0408">Iron</keyword>
<evidence type="ECO:0000256" key="4">
    <source>
        <dbReference type="ARBA" id="ARBA00022723"/>
    </source>
</evidence>
<proteinExistence type="inferred from homology"/>
<organism evidence="8 9">
    <name type="scientific">Pyrus ussuriensis x Pyrus communis</name>
    <dbReference type="NCBI Taxonomy" id="2448454"/>
    <lineage>
        <taxon>Eukaryota</taxon>
        <taxon>Viridiplantae</taxon>
        <taxon>Streptophyta</taxon>
        <taxon>Embryophyta</taxon>
        <taxon>Tracheophyta</taxon>
        <taxon>Spermatophyta</taxon>
        <taxon>Magnoliopsida</taxon>
        <taxon>eudicotyledons</taxon>
        <taxon>Gunneridae</taxon>
        <taxon>Pentapetalae</taxon>
        <taxon>rosids</taxon>
        <taxon>fabids</taxon>
        <taxon>Rosales</taxon>
        <taxon>Rosaceae</taxon>
        <taxon>Amygdaloideae</taxon>
        <taxon>Maleae</taxon>
        <taxon>Pyrus</taxon>
    </lineage>
</organism>
<evidence type="ECO:0000256" key="1">
    <source>
        <dbReference type="ARBA" id="ARBA00001971"/>
    </source>
</evidence>
<evidence type="ECO:0000256" key="2">
    <source>
        <dbReference type="ARBA" id="ARBA00010617"/>
    </source>
</evidence>
<comment type="similarity">
    <text evidence="2">Belongs to the cytochrome P450 family.</text>
</comment>
<reference evidence="9" key="2">
    <citation type="submission" date="2019-10" db="EMBL/GenBank/DDBJ databases">
        <title>A de novo genome assembly of a pear dwarfing rootstock.</title>
        <authorList>
            <person name="Wang F."/>
            <person name="Wang J."/>
            <person name="Li S."/>
            <person name="Zhang Y."/>
            <person name="Fang M."/>
            <person name="Ma L."/>
            <person name="Zhao Y."/>
            <person name="Jiang S."/>
        </authorList>
    </citation>
    <scope>NUCLEOTIDE SEQUENCE [LARGE SCALE GENOMIC DNA]</scope>
</reference>
<dbReference type="InterPro" id="IPR001128">
    <property type="entry name" value="Cyt_P450"/>
</dbReference>
<evidence type="ECO:0000313" key="8">
    <source>
        <dbReference type="EMBL" id="KAB2618373.1"/>
    </source>
</evidence>
<evidence type="ECO:0000313" key="9">
    <source>
        <dbReference type="Proteomes" id="UP000327157"/>
    </source>
</evidence>